<evidence type="ECO:0000256" key="5">
    <source>
        <dbReference type="ARBA" id="ARBA00022846"/>
    </source>
</evidence>
<evidence type="ECO:0000256" key="4">
    <source>
        <dbReference type="ARBA" id="ARBA00022553"/>
    </source>
</evidence>
<evidence type="ECO:0000256" key="6">
    <source>
        <dbReference type="ARBA" id="ARBA00023069"/>
    </source>
</evidence>
<protein>
    <submittedName>
        <fullName evidence="10">Uncharacterized protein</fullName>
    </submittedName>
</protein>
<keyword evidence="8" id="KW-0966">Cell projection</keyword>
<dbReference type="EMBL" id="CAJNOJ010000063">
    <property type="protein sequence ID" value="CAF1006550.1"/>
    <property type="molecule type" value="Genomic_DNA"/>
</dbReference>
<gene>
    <name evidence="10" type="ORF">EDS130_LOCUS15163</name>
</gene>
<dbReference type="PANTHER" id="PTHR21648:SF0">
    <property type="entry name" value="RADIAL SPOKE HEAD PROTEIN 3 HOMOLOG"/>
    <property type="match status" value="1"/>
</dbReference>
<dbReference type="OrthoDB" id="313308at2759"/>
<dbReference type="PANTHER" id="PTHR21648">
    <property type="entry name" value="FLAGELLAR RADIAL SPOKE PROTEIN 3"/>
    <property type="match status" value="1"/>
</dbReference>
<keyword evidence="6" id="KW-0969">Cilium</keyword>
<evidence type="ECO:0000313" key="10">
    <source>
        <dbReference type="EMBL" id="CAF1006550.1"/>
    </source>
</evidence>
<accession>A0A814H947</accession>
<keyword evidence="5" id="KW-0282">Flagellum</keyword>
<reference evidence="10" key="1">
    <citation type="submission" date="2021-02" db="EMBL/GenBank/DDBJ databases">
        <authorList>
            <person name="Nowell W R."/>
        </authorList>
    </citation>
    <scope>NUCLEOTIDE SEQUENCE</scope>
</reference>
<feature type="compositionally biased region" description="Basic and acidic residues" evidence="9">
    <location>
        <begin position="94"/>
        <end position="109"/>
    </location>
</feature>
<sequence length="123" mass="14349">MAATLVKPPNSTYTFASQPKAVQQLQGQRQKFRQAPVDSQDESNIYGNIMYDRRVIRGNTYALHTLPAHAQPDPIEVQRQQEAKRRAIARRKAREQIRTRTPEPVHDRRNVDVQTELYLEELR</sequence>
<evidence type="ECO:0000256" key="2">
    <source>
        <dbReference type="ARBA" id="ARBA00006737"/>
    </source>
</evidence>
<comment type="similarity">
    <text evidence="2">Belongs to the flagellar radial spoke RSP3 family.</text>
</comment>
<dbReference type="AlphaFoldDB" id="A0A814H947"/>
<dbReference type="GO" id="GO:0005929">
    <property type="term" value="C:cilium"/>
    <property type="evidence" value="ECO:0007669"/>
    <property type="project" value="TreeGrafter"/>
</dbReference>
<feature type="region of interest" description="Disordered" evidence="9">
    <location>
        <begin position="83"/>
        <end position="109"/>
    </location>
</feature>
<evidence type="ECO:0000256" key="9">
    <source>
        <dbReference type="SAM" id="MobiDB-lite"/>
    </source>
</evidence>
<comment type="caution">
    <text evidence="10">The sequence shown here is derived from an EMBL/GenBank/DDBJ whole genome shotgun (WGS) entry which is preliminary data.</text>
</comment>
<evidence type="ECO:0000256" key="3">
    <source>
        <dbReference type="ARBA" id="ARBA00022490"/>
    </source>
</evidence>
<evidence type="ECO:0000256" key="7">
    <source>
        <dbReference type="ARBA" id="ARBA00023212"/>
    </source>
</evidence>
<comment type="subcellular location">
    <subcellularLocation>
        <location evidence="1">Cytoplasm</location>
        <location evidence="1">Cytoskeleton</location>
        <location evidence="1">Flagellum axoneme</location>
    </subcellularLocation>
</comment>
<keyword evidence="4" id="KW-0597">Phosphoprotein</keyword>
<keyword evidence="3" id="KW-0963">Cytoplasm</keyword>
<dbReference type="InterPro" id="IPR009290">
    <property type="entry name" value="Radial_spoke_3"/>
</dbReference>
<proteinExistence type="inferred from homology"/>
<evidence type="ECO:0000256" key="1">
    <source>
        <dbReference type="ARBA" id="ARBA00004611"/>
    </source>
</evidence>
<evidence type="ECO:0000256" key="8">
    <source>
        <dbReference type="ARBA" id="ARBA00023273"/>
    </source>
</evidence>
<evidence type="ECO:0000313" key="11">
    <source>
        <dbReference type="Proteomes" id="UP000663852"/>
    </source>
</evidence>
<dbReference type="Proteomes" id="UP000663852">
    <property type="component" value="Unassembled WGS sequence"/>
</dbReference>
<name>A0A814H947_ADIRI</name>
<organism evidence="10 11">
    <name type="scientific">Adineta ricciae</name>
    <name type="common">Rotifer</name>
    <dbReference type="NCBI Taxonomy" id="249248"/>
    <lineage>
        <taxon>Eukaryota</taxon>
        <taxon>Metazoa</taxon>
        <taxon>Spiralia</taxon>
        <taxon>Gnathifera</taxon>
        <taxon>Rotifera</taxon>
        <taxon>Eurotatoria</taxon>
        <taxon>Bdelloidea</taxon>
        <taxon>Adinetida</taxon>
        <taxon>Adinetidae</taxon>
        <taxon>Adineta</taxon>
    </lineage>
</organism>
<keyword evidence="7" id="KW-0206">Cytoskeleton</keyword>